<sequence>MALSLNCLVVDDKHDKIFTVKIPKSETVSLLKELIIRENLSFLAHVDVEKIDLWHVSFPIDNLEKDLENINLASYPKLSPHSKELTAFFTDVDDDCIHIIVKVDPTQLFSLNCFLLGDNPKPTFTVNIPKVKYVSHLKFLIKEKQAPYLDHVDAPSLQVWRVSFPIENFAKDVENIDLASYPKLLNHKSLTTFFTDGEADRLHVIVKPLIKAPVMQTASVLDSTELLWLNCFFLGDLPDRMFIVKIPKNKNVSILKDLIKEKNPRSLRNVAASNLDLWQVSFPADHLYFKDPPIAGPKLRSEKLLSDVFCSALDISSIHVVVHIPVKGVPSPSSGSPPHTFLVPSTDELSLDREKFCSQRKSEAPSIGGNPRTFLDMQDTTDGYINCNRPYGLPTALPLSLLHPIFGEYADDAENHVPTPDDAQFLLAFVQAMADIHTMEDSRRKQIRNVFDDHNIPIKRTMIGRFLTSGDLSFGEYRFLLANFKNEIGSQAAEPVFEATLQYLEATRNFATEHLNSVLPCIIVLIFGPYVAFAGAAWANRPVVQMLSPAIPCHYHDTDIKMEGMLVRHLGALRRAIHSLDAYYRVYSADPTPLLRNPTLPYPTTFPSQDGSVKRFKYLSQMEDRNLFFGSMDDGIRICIKFVTRYCEEGHKFLAAKGFAPKLHAVVRLPGGLYMVVMDDASQDYVSLFNLLQRNPDLLLEEHLHTRNFISEQIRQCLQQFHQAGFVHGDIRDANIMVKPLEWGDGPFLIVDYDSCGGIKQVRYPLYLNTVSVKRPEGAIGGAVIEVEHDLEMLEYIWAQVIQADQ</sequence>
<dbReference type="Pfam" id="PF20147">
    <property type="entry name" value="Crinkler"/>
    <property type="match status" value="3"/>
</dbReference>
<evidence type="ECO:0000256" key="1">
    <source>
        <dbReference type="ARBA" id="ARBA00004340"/>
    </source>
</evidence>
<dbReference type="GO" id="GO:0005576">
    <property type="term" value="C:extracellular region"/>
    <property type="evidence" value="ECO:0007669"/>
    <property type="project" value="UniProtKB-SubCell"/>
</dbReference>
<gene>
    <name evidence="5" type="ORF">GALMADRAFT_144169</name>
</gene>
<feature type="domain" description="Crinkler effector protein N-terminal" evidence="4">
    <location>
        <begin position="229"/>
        <end position="322"/>
    </location>
</feature>
<keyword evidence="6" id="KW-1185">Reference proteome</keyword>
<proteinExistence type="predicted"/>
<name>A0A067SWF2_GALM3</name>
<dbReference type="Proteomes" id="UP000027222">
    <property type="component" value="Unassembled WGS sequence"/>
</dbReference>
<dbReference type="InterPro" id="IPR011009">
    <property type="entry name" value="Kinase-like_dom_sf"/>
</dbReference>
<feature type="domain" description="Crinkler effector protein N-terminal" evidence="4">
    <location>
        <begin position="110"/>
        <end position="207"/>
    </location>
</feature>
<dbReference type="STRING" id="685588.A0A067SWF2"/>
<comment type="subcellular location">
    <subcellularLocation>
        <location evidence="1">Host cell</location>
    </subcellularLocation>
    <subcellularLocation>
        <location evidence="2">Secreted</location>
    </subcellularLocation>
</comment>
<evidence type="ECO:0000259" key="4">
    <source>
        <dbReference type="Pfam" id="PF20147"/>
    </source>
</evidence>
<dbReference type="InterPro" id="IPR045379">
    <property type="entry name" value="Crinkler_N"/>
</dbReference>
<evidence type="ECO:0000256" key="3">
    <source>
        <dbReference type="ARBA" id="ARBA00022525"/>
    </source>
</evidence>
<dbReference type="Gene3D" id="1.10.510.10">
    <property type="entry name" value="Transferase(Phosphotransferase) domain 1"/>
    <property type="match status" value="1"/>
</dbReference>
<reference evidence="6" key="1">
    <citation type="journal article" date="2014" name="Proc. Natl. Acad. Sci. U.S.A.">
        <title>Extensive sampling of basidiomycete genomes demonstrates inadequacy of the white-rot/brown-rot paradigm for wood decay fungi.</title>
        <authorList>
            <person name="Riley R."/>
            <person name="Salamov A.A."/>
            <person name="Brown D.W."/>
            <person name="Nagy L.G."/>
            <person name="Floudas D."/>
            <person name="Held B.W."/>
            <person name="Levasseur A."/>
            <person name="Lombard V."/>
            <person name="Morin E."/>
            <person name="Otillar R."/>
            <person name="Lindquist E.A."/>
            <person name="Sun H."/>
            <person name="LaButti K.M."/>
            <person name="Schmutz J."/>
            <person name="Jabbour D."/>
            <person name="Luo H."/>
            <person name="Baker S.E."/>
            <person name="Pisabarro A.G."/>
            <person name="Walton J.D."/>
            <person name="Blanchette R.A."/>
            <person name="Henrissat B."/>
            <person name="Martin F."/>
            <person name="Cullen D."/>
            <person name="Hibbett D.S."/>
            <person name="Grigoriev I.V."/>
        </authorList>
    </citation>
    <scope>NUCLEOTIDE SEQUENCE [LARGE SCALE GENOMIC DNA]</scope>
    <source>
        <strain evidence="6">CBS 339.88</strain>
    </source>
</reference>
<accession>A0A067SWF2</accession>
<feature type="domain" description="Crinkler effector protein N-terminal" evidence="4">
    <location>
        <begin position="3"/>
        <end position="102"/>
    </location>
</feature>
<dbReference type="GO" id="GO:0043657">
    <property type="term" value="C:host cell"/>
    <property type="evidence" value="ECO:0007669"/>
    <property type="project" value="UniProtKB-SubCell"/>
</dbReference>
<protein>
    <recommendedName>
        <fullName evidence="4">Crinkler effector protein N-terminal domain-containing protein</fullName>
    </recommendedName>
</protein>
<dbReference type="EMBL" id="KL142394">
    <property type="protein sequence ID" value="KDR71093.1"/>
    <property type="molecule type" value="Genomic_DNA"/>
</dbReference>
<keyword evidence="3" id="KW-0964">Secreted</keyword>
<evidence type="ECO:0000313" key="5">
    <source>
        <dbReference type="EMBL" id="KDR71093.1"/>
    </source>
</evidence>
<dbReference type="HOGENOM" id="CLU_013871_2_3_1"/>
<organism evidence="5 6">
    <name type="scientific">Galerina marginata (strain CBS 339.88)</name>
    <dbReference type="NCBI Taxonomy" id="685588"/>
    <lineage>
        <taxon>Eukaryota</taxon>
        <taxon>Fungi</taxon>
        <taxon>Dikarya</taxon>
        <taxon>Basidiomycota</taxon>
        <taxon>Agaricomycotina</taxon>
        <taxon>Agaricomycetes</taxon>
        <taxon>Agaricomycetidae</taxon>
        <taxon>Agaricales</taxon>
        <taxon>Agaricineae</taxon>
        <taxon>Strophariaceae</taxon>
        <taxon>Galerina</taxon>
    </lineage>
</organism>
<evidence type="ECO:0000256" key="2">
    <source>
        <dbReference type="ARBA" id="ARBA00004613"/>
    </source>
</evidence>
<evidence type="ECO:0000313" key="6">
    <source>
        <dbReference type="Proteomes" id="UP000027222"/>
    </source>
</evidence>
<dbReference type="OrthoDB" id="3261131at2759"/>
<dbReference type="AlphaFoldDB" id="A0A067SWF2"/>
<dbReference type="SUPFAM" id="SSF56112">
    <property type="entry name" value="Protein kinase-like (PK-like)"/>
    <property type="match status" value="1"/>
</dbReference>